<gene>
    <name evidence="1" type="ORF">SAMN05421553_3769</name>
</gene>
<dbReference type="AlphaFoldDB" id="A0A1H5F3B1"/>
<accession>A0A1H5F3B1</accession>
<dbReference type="Proteomes" id="UP000242849">
    <property type="component" value="Unassembled WGS sequence"/>
</dbReference>
<dbReference type="STRING" id="53406.SAMN05421553_3769"/>
<reference evidence="2" key="1">
    <citation type="submission" date="2016-10" db="EMBL/GenBank/DDBJ databases">
        <authorList>
            <person name="Varghese N."/>
            <person name="Submissions S."/>
        </authorList>
    </citation>
    <scope>NUCLEOTIDE SEQUENCE [LARGE SCALE GENOMIC DNA]</scope>
    <source>
        <strain evidence="2">DSM 12111</strain>
    </source>
</reference>
<sequence>MKKYRDPSINGLIGQLIAAGLYLPEQLSRQPMRENGIWIAEAKA</sequence>
<protein>
    <submittedName>
        <fullName evidence="1">Uncharacterized protein</fullName>
    </submittedName>
</protein>
<name>A0A1H5F3B1_PSEAG</name>
<evidence type="ECO:0000313" key="2">
    <source>
        <dbReference type="Proteomes" id="UP000242849"/>
    </source>
</evidence>
<keyword evidence="2" id="KW-1185">Reference proteome</keyword>
<dbReference type="EMBL" id="FNSC01000001">
    <property type="protein sequence ID" value="SED97831.1"/>
    <property type="molecule type" value="Genomic_DNA"/>
</dbReference>
<proteinExistence type="predicted"/>
<dbReference type="RefSeq" id="WP_276326448.1">
    <property type="nucleotide sequence ID" value="NZ_FNSC01000001.1"/>
</dbReference>
<evidence type="ECO:0000313" key="1">
    <source>
        <dbReference type="EMBL" id="SED97831.1"/>
    </source>
</evidence>
<organism evidence="1 2">
    <name type="scientific">Pseudomonas anguilliseptica</name>
    <dbReference type="NCBI Taxonomy" id="53406"/>
    <lineage>
        <taxon>Bacteria</taxon>
        <taxon>Pseudomonadati</taxon>
        <taxon>Pseudomonadota</taxon>
        <taxon>Gammaproteobacteria</taxon>
        <taxon>Pseudomonadales</taxon>
        <taxon>Pseudomonadaceae</taxon>
        <taxon>Pseudomonas</taxon>
    </lineage>
</organism>